<gene>
    <name evidence="1" type="ORF">PanWU01x14_205510</name>
</gene>
<reference evidence="2" key="1">
    <citation type="submission" date="2016-06" db="EMBL/GenBank/DDBJ databases">
        <title>Parallel loss of symbiosis genes in relatives of nitrogen-fixing non-legume Parasponia.</title>
        <authorList>
            <person name="Van Velzen R."/>
            <person name="Holmer R."/>
            <person name="Bu F."/>
            <person name="Rutten L."/>
            <person name="Van Zeijl A."/>
            <person name="Liu W."/>
            <person name="Santuari L."/>
            <person name="Cao Q."/>
            <person name="Sharma T."/>
            <person name="Shen D."/>
            <person name="Roswanjaya Y."/>
            <person name="Wardhani T."/>
            <person name="Kalhor M.S."/>
            <person name="Jansen J."/>
            <person name="Van den Hoogen J."/>
            <person name="Gungor B."/>
            <person name="Hartog M."/>
            <person name="Hontelez J."/>
            <person name="Verver J."/>
            <person name="Yang W.-C."/>
            <person name="Schijlen E."/>
            <person name="Repin R."/>
            <person name="Schilthuizen M."/>
            <person name="Schranz E."/>
            <person name="Heidstra R."/>
            <person name="Miyata K."/>
            <person name="Fedorova E."/>
            <person name="Kohlen W."/>
            <person name="Bisseling T."/>
            <person name="Smit S."/>
            <person name="Geurts R."/>
        </authorList>
    </citation>
    <scope>NUCLEOTIDE SEQUENCE [LARGE SCALE GENOMIC DNA]</scope>
    <source>
        <strain evidence="2">cv. WU1-14</strain>
    </source>
</reference>
<dbReference type="Proteomes" id="UP000237105">
    <property type="component" value="Unassembled WGS sequence"/>
</dbReference>
<dbReference type="AlphaFoldDB" id="A0A2P5BW46"/>
<dbReference type="EMBL" id="JXTB01000212">
    <property type="protein sequence ID" value="PON53015.1"/>
    <property type="molecule type" value="Genomic_DNA"/>
</dbReference>
<evidence type="ECO:0000313" key="2">
    <source>
        <dbReference type="Proteomes" id="UP000237105"/>
    </source>
</evidence>
<organism evidence="1 2">
    <name type="scientific">Parasponia andersonii</name>
    <name type="common">Sponia andersonii</name>
    <dbReference type="NCBI Taxonomy" id="3476"/>
    <lineage>
        <taxon>Eukaryota</taxon>
        <taxon>Viridiplantae</taxon>
        <taxon>Streptophyta</taxon>
        <taxon>Embryophyta</taxon>
        <taxon>Tracheophyta</taxon>
        <taxon>Spermatophyta</taxon>
        <taxon>Magnoliopsida</taxon>
        <taxon>eudicotyledons</taxon>
        <taxon>Gunneridae</taxon>
        <taxon>Pentapetalae</taxon>
        <taxon>rosids</taxon>
        <taxon>fabids</taxon>
        <taxon>Rosales</taxon>
        <taxon>Cannabaceae</taxon>
        <taxon>Parasponia</taxon>
    </lineage>
</organism>
<name>A0A2P5BW46_PARAD</name>
<accession>A0A2P5BW46</accession>
<protein>
    <submittedName>
        <fullName evidence="1">Uncharacterized protein</fullName>
    </submittedName>
</protein>
<comment type="caution">
    <text evidence="1">The sequence shown here is derived from an EMBL/GenBank/DDBJ whole genome shotgun (WGS) entry which is preliminary data.</text>
</comment>
<proteinExistence type="predicted"/>
<dbReference type="OrthoDB" id="10508297at2759"/>
<evidence type="ECO:0000313" key="1">
    <source>
        <dbReference type="EMBL" id="PON53015.1"/>
    </source>
</evidence>
<keyword evidence="2" id="KW-1185">Reference proteome</keyword>
<sequence>MSVQIGPSSPIQVSAHVTMYPKDSDSFATYSCYVCVFLFCDNKISTIKLYL</sequence>